<keyword evidence="5 7" id="KW-0418">Kinase</keyword>
<dbReference type="OrthoDB" id="9812943at2"/>
<keyword evidence="8" id="KW-1185">Reference proteome</keyword>
<dbReference type="HAMAP" id="MF_00376">
    <property type="entry name" value="Dephospho_CoA_kinase"/>
    <property type="match status" value="1"/>
</dbReference>
<gene>
    <name evidence="5 7" type="primary">coaE</name>
    <name evidence="7" type="ORF">AAW51_4613</name>
</gene>
<dbReference type="CDD" id="cd02022">
    <property type="entry name" value="DPCK"/>
    <property type="match status" value="1"/>
</dbReference>
<evidence type="ECO:0000256" key="4">
    <source>
        <dbReference type="ARBA" id="ARBA00022993"/>
    </source>
</evidence>
<comment type="function">
    <text evidence="5">Catalyzes the phosphorylation of the 3'-hydroxyl group of dephosphocoenzyme A to form coenzyme A.</text>
</comment>
<evidence type="ECO:0000313" key="8">
    <source>
        <dbReference type="Proteomes" id="UP000035352"/>
    </source>
</evidence>
<name>A0A0G3BPF7_9BURK</name>
<comment type="similarity">
    <text evidence="1 5">Belongs to the CoaE family.</text>
</comment>
<keyword evidence="5" id="KW-0963">Cytoplasm</keyword>
<comment type="catalytic activity">
    <reaction evidence="5">
        <text>3'-dephospho-CoA + ATP = ADP + CoA + H(+)</text>
        <dbReference type="Rhea" id="RHEA:18245"/>
        <dbReference type="ChEBI" id="CHEBI:15378"/>
        <dbReference type="ChEBI" id="CHEBI:30616"/>
        <dbReference type="ChEBI" id="CHEBI:57287"/>
        <dbReference type="ChEBI" id="CHEBI:57328"/>
        <dbReference type="ChEBI" id="CHEBI:456216"/>
        <dbReference type="EC" id="2.7.1.24"/>
    </reaction>
</comment>
<dbReference type="Proteomes" id="UP000035352">
    <property type="component" value="Chromosome"/>
</dbReference>
<protein>
    <recommendedName>
        <fullName evidence="5 6">Dephospho-CoA kinase</fullName>
        <ecNumber evidence="5 6">2.7.1.24</ecNumber>
    </recommendedName>
    <alternativeName>
        <fullName evidence="5">Dephosphocoenzyme A kinase</fullName>
    </alternativeName>
</protein>
<keyword evidence="4 5" id="KW-0173">Coenzyme A biosynthesis</keyword>
<organism evidence="7 8">
    <name type="scientific">Caldimonas brevitalea</name>
    <dbReference type="NCBI Taxonomy" id="413882"/>
    <lineage>
        <taxon>Bacteria</taxon>
        <taxon>Pseudomonadati</taxon>
        <taxon>Pseudomonadota</taxon>
        <taxon>Betaproteobacteria</taxon>
        <taxon>Burkholderiales</taxon>
        <taxon>Sphaerotilaceae</taxon>
        <taxon>Caldimonas</taxon>
    </lineage>
</organism>
<evidence type="ECO:0000256" key="6">
    <source>
        <dbReference type="NCBIfam" id="TIGR00152"/>
    </source>
</evidence>
<dbReference type="AlphaFoldDB" id="A0A0G3BPF7"/>
<evidence type="ECO:0000313" key="7">
    <source>
        <dbReference type="EMBL" id="AKJ31304.1"/>
    </source>
</evidence>
<keyword evidence="3 5" id="KW-0067">ATP-binding</keyword>
<dbReference type="EC" id="2.7.1.24" evidence="5 6"/>
<dbReference type="KEGG" id="pbh:AAW51_4613"/>
<dbReference type="STRING" id="413882.AAW51_4613"/>
<dbReference type="InterPro" id="IPR027417">
    <property type="entry name" value="P-loop_NTPase"/>
</dbReference>
<evidence type="ECO:0000256" key="2">
    <source>
        <dbReference type="ARBA" id="ARBA00022741"/>
    </source>
</evidence>
<comment type="pathway">
    <text evidence="5">Cofactor biosynthesis; coenzyme A biosynthesis; CoA from (R)-pantothenate: step 5/5.</text>
</comment>
<evidence type="ECO:0000256" key="1">
    <source>
        <dbReference type="ARBA" id="ARBA00009018"/>
    </source>
</evidence>
<dbReference type="InterPro" id="IPR001977">
    <property type="entry name" value="Depp_CoAkinase"/>
</dbReference>
<dbReference type="EMBL" id="CP011371">
    <property type="protein sequence ID" value="AKJ31304.1"/>
    <property type="molecule type" value="Genomic_DNA"/>
</dbReference>
<dbReference type="GO" id="GO:0005737">
    <property type="term" value="C:cytoplasm"/>
    <property type="evidence" value="ECO:0007669"/>
    <property type="project" value="UniProtKB-SubCell"/>
</dbReference>
<dbReference type="PANTHER" id="PTHR10695:SF46">
    <property type="entry name" value="BIFUNCTIONAL COENZYME A SYNTHASE-RELATED"/>
    <property type="match status" value="1"/>
</dbReference>
<dbReference type="PROSITE" id="PS51219">
    <property type="entry name" value="DPCK"/>
    <property type="match status" value="1"/>
</dbReference>
<sequence length="206" mass="22013">MTATSRRIGLTGGIGSGKSTVAAMLADLGALIVDTDAISRSLSAAGGAAIPALRTAFGDDFIDAEGALDRARMRSLVFQDPSARTRLERLLHPLIGQETVRQAALATPGQPVVFDVPLLVESGRWRALVDWVLVVDCTPETQVERVVQRSQLAPAEVERIIAQQAPRAARLAAADVVICNDGLTLQELEAEVRAVWQRWQLDSPAG</sequence>
<dbReference type="GO" id="GO:0015937">
    <property type="term" value="P:coenzyme A biosynthetic process"/>
    <property type="evidence" value="ECO:0007669"/>
    <property type="project" value="UniProtKB-UniRule"/>
</dbReference>
<dbReference type="SUPFAM" id="SSF52540">
    <property type="entry name" value="P-loop containing nucleoside triphosphate hydrolases"/>
    <property type="match status" value="1"/>
</dbReference>
<dbReference type="GO" id="GO:0004140">
    <property type="term" value="F:dephospho-CoA kinase activity"/>
    <property type="evidence" value="ECO:0007669"/>
    <property type="project" value="UniProtKB-UniRule"/>
</dbReference>
<dbReference type="PATRIC" id="fig|413882.6.peg.4821"/>
<dbReference type="GO" id="GO:0005524">
    <property type="term" value="F:ATP binding"/>
    <property type="evidence" value="ECO:0007669"/>
    <property type="project" value="UniProtKB-UniRule"/>
</dbReference>
<dbReference type="NCBIfam" id="TIGR00152">
    <property type="entry name" value="dephospho-CoA kinase"/>
    <property type="match status" value="1"/>
</dbReference>
<accession>A0A0G3BPF7</accession>
<dbReference type="UniPathway" id="UPA00241">
    <property type="reaction ID" value="UER00356"/>
</dbReference>
<comment type="subcellular location">
    <subcellularLocation>
        <location evidence="5">Cytoplasm</location>
    </subcellularLocation>
</comment>
<dbReference type="Gene3D" id="3.40.50.300">
    <property type="entry name" value="P-loop containing nucleotide triphosphate hydrolases"/>
    <property type="match status" value="1"/>
</dbReference>
<dbReference type="RefSeq" id="WP_047196468.1">
    <property type="nucleotide sequence ID" value="NZ_CP011371.1"/>
</dbReference>
<dbReference type="PANTHER" id="PTHR10695">
    <property type="entry name" value="DEPHOSPHO-COA KINASE-RELATED"/>
    <property type="match status" value="1"/>
</dbReference>
<feature type="binding site" evidence="5">
    <location>
        <begin position="15"/>
        <end position="20"/>
    </location>
    <ligand>
        <name>ATP</name>
        <dbReference type="ChEBI" id="CHEBI:30616"/>
    </ligand>
</feature>
<evidence type="ECO:0000256" key="5">
    <source>
        <dbReference type="HAMAP-Rule" id="MF_00376"/>
    </source>
</evidence>
<keyword evidence="5" id="KW-0808">Transferase</keyword>
<keyword evidence="2 5" id="KW-0547">Nucleotide-binding</keyword>
<reference evidence="7 8" key="1">
    <citation type="submission" date="2015-05" db="EMBL/GenBank/DDBJ databases">
        <authorList>
            <person name="Tang B."/>
            <person name="Yu Y."/>
        </authorList>
    </citation>
    <scope>NUCLEOTIDE SEQUENCE [LARGE SCALE GENOMIC DNA]</scope>
    <source>
        <strain evidence="7 8">DSM 7029</strain>
    </source>
</reference>
<proteinExistence type="inferred from homology"/>
<dbReference type="Pfam" id="PF01121">
    <property type="entry name" value="CoaE"/>
    <property type="match status" value="1"/>
</dbReference>
<evidence type="ECO:0000256" key="3">
    <source>
        <dbReference type="ARBA" id="ARBA00022840"/>
    </source>
</evidence>